<dbReference type="InterPro" id="IPR036188">
    <property type="entry name" value="FAD/NAD-bd_sf"/>
</dbReference>
<keyword evidence="2" id="KW-0503">Monooxygenase</keyword>
<dbReference type="AlphaFoldDB" id="A0AAW1QCJ5"/>
<dbReference type="InterPro" id="IPR002938">
    <property type="entry name" value="FAD-bd"/>
</dbReference>
<protein>
    <recommendedName>
        <fullName evidence="3">FAD-binding domain-containing protein</fullName>
    </recommendedName>
</protein>
<evidence type="ECO:0000256" key="2">
    <source>
        <dbReference type="ARBA" id="ARBA00023033"/>
    </source>
</evidence>
<evidence type="ECO:0000259" key="3">
    <source>
        <dbReference type="Pfam" id="PF01494"/>
    </source>
</evidence>
<dbReference type="PANTHER" id="PTHR13789">
    <property type="entry name" value="MONOOXYGENASE"/>
    <property type="match status" value="1"/>
</dbReference>
<dbReference type="GO" id="GO:0004497">
    <property type="term" value="F:monooxygenase activity"/>
    <property type="evidence" value="ECO:0007669"/>
    <property type="project" value="UniProtKB-KW"/>
</dbReference>
<gene>
    <name evidence="4" type="ORF">WJX74_009118</name>
</gene>
<sequence>MSVDIAVVGGGPSGLFAALGLIRAFDGLKVKVYERAKNYRECGAGITLDVNGMKALRAVDEELFSRFQSTVVTSVNAMQNFDQHGKPLGQQQNISMKDIIGKIKAKTGVSMGMIGWFDIQQMIFDALPEGTVEFGHAFTDFKEDTEGLTISFEDKPAVKAKYMVGADGYFSPIREKLLHDGPPEFTNTVMWRARFPWKPDCGLPKGPEYVHSFFGGQMHGLVYGLPGDVVCWILAVPVHLCEQQGVEYDAEEHTRSKHRKQISSYQNADEGQGASAHQRCSKVAKVAPPQMQDLVKLTDPGAIIEHGLFVRQANELDKYAETGWGKGRVTLIGDAAHPMRPTGQGLNTALEDGAVLAWHLQQGGLSPESMRAFEKERIPRVQSMAEQEYARGATAYKEDAKAAIDRVKTLPMSEEEFNNFKHSWEPQRLASAVAARALRAQ</sequence>
<dbReference type="PANTHER" id="PTHR13789:SF309">
    <property type="entry name" value="PUTATIVE (AFU_ORTHOLOGUE AFUA_6G14510)-RELATED"/>
    <property type="match status" value="1"/>
</dbReference>
<evidence type="ECO:0000256" key="1">
    <source>
        <dbReference type="ARBA" id="ARBA00023002"/>
    </source>
</evidence>
<reference evidence="4 5" key="1">
    <citation type="journal article" date="2024" name="Nat. Commun.">
        <title>Phylogenomics reveals the evolutionary origins of lichenization in chlorophyte algae.</title>
        <authorList>
            <person name="Puginier C."/>
            <person name="Libourel C."/>
            <person name="Otte J."/>
            <person name="Skaloud P."/>
            <person name="Haon M."/>
            <person name="Grisel S."/>
            <person name="Petersen M."/>
            <person name="Berrin J.G."/>
            <person name="Delaux P.M."/>
            <person name="Dal Grande F."/>
            <person name="Keller J."/>
        </authorList>
    </citation>
    <scope>NUCLEOTIDE SEQUENCE [LARGE SCALE GENOMIC DNA]</scope>
    <source>
        <strain evidence="4 5">SAG 2145</strain>
    </source>
</reference>
<evidence type="ECO:0000313" key="4">
    <source>
        <dbReference type="EMBL" id="KAK9819136.1"/>
    </source>
</evidence>
<keyword evidence="1" id="KW-0560">Oxidoreductase</keyword>
<dbReference type="InterPro" id="IPR050493">
    <property type="entry name" value="FAD-dep_Monooxygenase_BioMet"/>
</dbReference>
<feature type="domain" description="FAD-binding" evidence="3">
    <location>
        <begin position="3"/>
        <end position="178"/>
    </location>
</feature>
<dbReference type="EMBL" id="JALJOS010000050">
    <property type="protein sequence ID" value="KAK9819136.1"/>
    <property type="molecule type" value="Genomic_DNA"/>
</dbReference>
<dbReference type="PRINTS" id="PR00420">
    <property type="entry name" value="RNGMNOXGNASE"/>
</dbReference>
<organism evidence="4 5">
    <name type="scientific">Apatococcus lobatus</name>
    <dbReference type="NCBI Taxonomy" id="904363"/>
    <lineage>
        <taxon>Eukaryota</taxon>
        <taxon>Viridiplantae</taxon>
        <taxon>Chlorophyta</taxon>
        <taxon>core chlorophytes</taxon>
        <taxon>Trebouxiophyceae</taxon>
        <taxon>Chlorellales</taxon>
        <taxon>Chlorellaceae</taxon>
        <taxon>Apatococcus</taxon>
    </lineage>
</organism>
<comment type="caution">
    <text evidence="4">The sequence shown here is derived from an EMBL/GenBank/DDBJ whole genome shotgun (WGS) entry which is preliminary data.</text>
</comment>
<dbReference type="SUPFAM" id="SSF51905">
    <property type="entry name" value="FAD/NAD(P)-binding domain"/>
    <property type="match status" value="1"/>
</dbReference>
<proteinExistence type="predicted"/>
<feature type="domain" description="FAD-binding" evidence="3">
    <location>
        <begin position="312"/>
        <end position="386"/>
    </location>
</feature>
<keyword evidence="5" id="KW-1185">Reference proteome</keyword>
<dbReference type="Pfam" id="PF01494">
    <property type="entry name" value="FAD_binding_3"/>
    <property type="match status" value="2"/>
</dbReference>
<accession>A0AAW1QCJ5</accession>
<evidence type="ECO:0000313" key="5">
    <source>
        <dbReference type="Proteomes" id="UP001438707"/>
    </source>
</evidence>
<dbReference type="GO" id="GO:0071949">
    <property type="term" value="F:FAD binding"/>
    <property type="evidence" value="ECO:0007669"/>
    <property type="project" value="InterPro"/>
</dbReference>
<name>A0AAW1QCJ5_9CHLO</name>
<dbReference type="Proteomes" id="UP001438707">
    <property type="component" value="Unassembled WGS sequence"/>
</dbReference>
<dbReference type="Gene3D" id="3.50.50.60">
    <property type="entry name" value="FAD/NAD(P)-binding domain"/>
    <property type="match status" value="1"/>
</dbReference>